<dbReference type="AlphaFoldDB" id="A0A2T0TM99"/>
<comment type="caution">
    <text evidence="1">The sequence shown here is derived from an EMBL/GenBank/DDBJ whole genome shotgun (WGS) entry which is preliminary data.</text>
</comment>
<dbReference type="EMBL" id="PVTF01000001">
    <property type="protein sequence ID" value="PRY46783.1"/>
    <property type="molecule type" value="Genomic_DNA"/>
</dbReference>
<protein>
    <submittedName>
        <fullName evidence="1">Uncharacterized protein</fullName>
    </submittedName>
</protein>
<evidence type="ECO:0000313" key="1">
    <source>
        <dbReference type="EMBL" id="PRY46783.1"/>
    </source>
</evidence>
<dbReference type="Proteomes" id="UP000239494">
    <property type="component" value="Unassembled WGS sequence"/>
</dbReference>
<dbReference type="OrthoDB" id="4290050at2"/>
<reference evidence="1 2" key="1">
    <citation type="submission" date="2018-03" db="EMBL/GenBank/DDBJ databases">
        <title>Genomic Encyclopedia of Archaeal and Bacterial Type Strains, Phase II (KMG-II): from individual species to whole genera.</title>
        <authorList>
            <person name="Goeker M."/>
        </authorList>
    </citation>
    <scope>NUCLEOTIDE SEQUENCE [LARGE SCALE GENOMIC DNA]</scope>
    <source>
        <strain evidence="1 2">DSM 44720</strain>
    </source>
</reference>
<evidence type="ECO:0000313" key="2">
    <source>
        <dbReference type="Proteomes" id="UP000239494"/>
    </source>
</evidence>
<proteinExistence type="predicted"/>
<gene>
    <name evidence="1" type="ORF">CLV43_1011064</name>
</gene>
<dbReference type="RefSeq" id="WP_106185740.1">
    <property type="nucleotide sequence ID" value="NZ_PVTF01000001.1"/>
</dbReference>
<sequence>MGKWASYVVRRGDDEELDDGYRLDAVEGWQWWEFPVLDEEPLVQLVGTGAAISATVADSDMCVVTGWDGGQEQWEWVFGEVAYAEAAAAEGLPAPDPEELAETLPERAAALAVAVVEWAKAAGLSADVPTVTAVLETDHDIAEDGLQAVLGAVGIVDN</sequence>
<accession>A0A2T0TM99</accession>
<name>A0A2T0TM99_9PSEU</name>
<keyword evidence="2" id="KW-1185">Reference proteome</keyword>
<organism evidence="1 2">
    <name type="scientific">Umezawaea tangerina</name>
    <dbReference type="NCBI Taxonomy" id="84725"/>
    <lineage>
        <taxon>Bacteria</taxon>
        <taxon>Bacillati</taxon>
        <taxon>Actinomycetota</taxon>
        <taxon>Actinomycetes</taxon>
        <taxon>Pseudonocardiales</taxon>
        <taxon>Pseudonocardiaceae</taxon>
        <taxon>Umezawaea</taxon>
    </lineage>
</organism>